<gene>
    <name evidence="1" type="ORF">U0070_021225</name>
</gene>
<dbReference type="EMBL" id="JBBHLL010000462">
    <property type="protein sequence ID" value="KAK7802482.1"/>
    <property type="molecule type" value="Genomic_DNA"/>
</dbReference>
<evidence type="ECO:0000313" key="2">
    <source>
        <dbReference type="Proteomes" id="UP001488838"/>
    </source>
</evidence>
<comment type="caution">
    <text evidence="1">The sequence shown here is derived from an EMBL/GenBank/DDBJ whole genome shotgun (WGS) entry which is preliminary data.</text>
</comment>
<keyword evidence="2" id="KW-1185">Reference proteome</keyword>
<evidence type="ECO:0000313" key="1">
    <source>
        <dbReference type="EMBL" id="KAK7802482.1"/>
    </source>
</evidence>
<reference evidence="1 2" key="1">
    <citation type="journal article" date="2023" name="bioRxiv">
        <title>Conserved and derived expression patterns and positive selection on dental genes reveal complex evolutionary context of ever-growing rodent molars.</title>
        <authorList>
            <person name="Calamari Z.T."/>
            <person name="Song A."/>
            <person name="Cohen E."/>
            <person name="Akter M."/>
            <person name="Roy R.D."/>
            <person name="Hallikas O."/>
            <person name="Christensen M.M."/>
            <person name="Li P."/>
            <person name="Marangoni P."/>
            <person name="Jernvall J."/>
            <person name="Klein O.D."/>
        </authorList>
    </citation>
    <scope>NUCLEOTIDE SEQUENCE [LARGE SCALE GENOMIC DNA]</scope>
    <source>
        <strain evidence="1">V071</strain>
    </source>
</reference>
<dbReference type="AlphaFoldDB" id="A0AAW0HN10"/>
<name>A0AAW0HN10_MYOGA</name>
<proteinExistence type="predicted"/>
<sequence>MSPISAGFCQNCVRDSGHCLAYSRKKIKKILIFKKSRDCASSVVHLESIPIGFYRNSCGSSPVTAKMVKLI</sequence>
<protein>
    <submittedName>
        <fullName evidence="1">Uncharacterized protein</fullName>
    </submittedName>
</protein>
<organism evidence="1 2">
    <name type="scientific">Myodes glareolus</name>
    <name type="common">Bank vole</name>
    <name type="synonym">Clethrionomys glareolus</name>
    <dbReference type="NCBI Taxonomy" id="447135"/>
    <lineage>
        <taxon>Eukaryota</taxon>
        <taxon>Metazoa</taxon>
        <taxon>Chordata</taxon>
        <taxon>Craniata</taxon>
        <taxon>Vertebrata</taxon>
        <taxon>Euteleostomi</taxon>
        <taxon>Mammalia</taxon>
        <taxon>Eutheria</taxon>
        <taxon>Euarchontoglires</taxon>
        <taxon>Glires</taxon>
        <taxon>Rodentia</taxon>
        <taxon>Myomorpha</taxon>
        <taxon>Muroidea</taxon>
        <taxon>Cricetidae</taxon>
        <taxon>Arvicolinae</taxon>
        <taxon>Myodes</taxon>
    </lineage>
</organism>
<dbReference type="Proteomes" id="UP001488838">
    <property type="component" value="Unassembled WGS sequence"/>
</dbReference>
<accession>A0AAW0HN10</accession>